<organism evidence="2 3">
    <name type="scientific">Acidiphilium cryptum (strain JF-5)</name>
    <dbReference type="NCBI Taxonomy" id="349163"/>
    <lineage>
        <taxon>Bacteria</taxon>
        <taxon>Pseudomonadati</taxon>
        <taxon>Pseudomonadota</taxon>
        <taxon>Alphaproteobacteria</taxon>
        <taxon>Acetobacterales</taxon>
        <taxon>Acidocellaceae</taxon>
        <taxon>Acidiphilium</taxon>
    </lineage>
</organism>
<dbReference type="EMBL" id="CP000697">
    <property type="protein sequence ID" value="ABQ30711.1"/>
    <property type="molecule type" value="Genomic_DNA"/>
</dbReference>
<feature type="region of interest" description="Disordered" evidence="1">
    <location>
        <begin position="66"/>
        <end position="86"/>
    </location>
</feature>
<dbReference type="Proteomes" id="UP000000245">
    <property type="component" value="Chromosome"/>
</dbReference>
<feature type="region of interest" description="Disordered" evidence="1">
    <location>
        <begin position="1"/>
        <end position="33"/>
    </location>
</feature>
<feature type="compositionally biased region" description="Basic residues" evidence="1">
    <location>
        <begin position="146"/>
        <end position="163"/>
    </location>
</feature>
<gene>
    <name evidence="2" type="ordered locus">Acry_1503</name>
</gene>
<name>A5FYM9_ACICJ</name>
<keyword evidence="3" id="KW-1185">Reference proteome</keyword>
<dbReference type="HOGENOM" id="CLU_1623597_0_0_5"/>
<reference evidence="2 3" key="1">
    <citation type="submission" date="2007-05" db="EMBL/GenBank/DDBJ databases">
        <title>Complete sequence of chromosome of Acidiphilium cryptum JF-5.</title>
        <authorList>
            <consortium name="US DOE Joint Genome Institute"/>
            <person name="Copeland A."/>
            <person name="Lucas S."/>
            <person name="Lapidus A."/>
            <person name="Barry K."/>
            <person name="Detter J.C."/>
            <person name="Glavina del Rio T."/>
            <person name="Hammon N."/>
            <person name="Israni S."/>
            <person name="Dalin E."/>
            <person name="Tice H."/>
            <person name="Pitluck S."/>
            <person name="Sims D."/>
            <person name="Brettin T."/>
            <person name="Bruce D."/>
            <person name="Han C."/>
            <person name="Schmutz J."/>
            <person name="Larimer F."/>
            <person name="Land M."/>
            <person name="Hauser L."/>
            <person name="Kyrpides N."/>
            <person name="Kim E."/>
            <person name="Magnuson T."/>
            <person name="Richardson P."/>
        </authorList>
    </citation>
    <scope>NUCLEOTIDE SEQUENCE [LARGE SCALE GENOMIC DNA]</scope>
    <source>
        <strain evidence="2 3">JF-5</strain>
    </source>
</reference>
<protein>
    <submittedName>
        <fullName evidence="2">Uncharacterized protein</fullName>
    </submittedName>
</protein>
<evidence type="ECO:0000313" key="2">
    <source>
        <dbReference type="EMBL" id="ABQ30711.1"/>
    </source>
</evidence>
<evidence type="ECO:0000313" key="3">
    <source>
        <dbReference type="Proteomes" id="UP000000245"/>
    </source>
</evidence>
<dbReference type="AlphaFoldDB" id="A5FYM9"/>
<feature type="region of interest" description="Disordered" evidence="1">
    <location>
        <begin position="110"/>
        <end position="163"/>
    </location>
</feature>
<dbReference type="KEGG" id="acr:Acry_1503"/>
<sequence length="163" mass="18263">MQATLLRPVEPLPRDALMQPRQGVSQRSIGQSGRWRAGLVSWSKRSSCRGDDHVGEAQPLDGRAAEGKIDLPDQGRGEMLKRQRVWPRAADRQRTCGEFDGVAARRNFRSGDIAPVGDQRAEHRATPPKGRPQHGGKQGCDAARRVVPRRFRCRHPGSRRRFS</sequence>
<proteinExistence type="predicted"/>
<feature type="compositionally biased region" description="Polar residues" evidence="1">
    <location>
        <begin position="22"/>
        <end position="31"/>
    </location>
</feature>
<dbReference type="STRING" id="349163.Acry_1503"/>
<accession>A5FYM9</accession>
<feature type="compositionally biased region" description="Basic and acidic residues" evidence="1">
    <location>
        <begin position="66"/>
        <end position="81"/>
    </location>
</feature>
<evidence type="ECO:0000256" key="1">
    <source>
        <dbReference type="SAM" id="MobiDB-lite"/>
    </source>
</evidence>